<dbReference type="Pfam" id="PF06980">
    <property type="entry name" value="DUF1302"/>
    <property type="match status" value="1"/>
</dbReference>
<protein>
    <submittedName>
        <fullName evidence="2">DUF1302 domain-containing protein</fullName>
    </submittedName>
</protein>
<name>A0ABX5HU39_9GAMM</name>
<evidence type="ECO:0000313" key="3">
    <source>
        <dbReference type="Proteomes" id="UP000240506"/>
    </source>
</evidence>
<accession>A0ABX5HU39</accession>
<feature type="signal peptide" evidence="1">
    <location>
        <begin position="1"/>
        <end position="31"/>
    </location>
</feature>
<feature type="chain" id="PRO_5046601371" evidence="1">
    <location>
        <begin position="32"/>
        <end position="680"/>
    </location>
</feature>
<comment type="caution">
    <text evidence="2">The sequence shown here is derived from an EMBL/GenBank/DDBJ whole genome shotgun (WGS) entry which is preliminary data.</text>
</comment>
<sequence>MKIVKNSFNKSALALGVASALSLLMIPSVNAISFDWGEVEGTFDSTWTAGASWRVGERDWEGQIGKVNQPQFDWSNYSAFNNNKYTSAEIWAQPGSYSSNNDLSNLLYSQGDTTSEIVKGLHELSLKYENFGLFARGMYFYDRKLNDGNYDYSDPITGKEFDPCEDSRASEVQCKDIRLLDAFVYGNFDLNNGANPLSIRVGNQVVSWGESTLIAHGISEINAVDLNILNAPGAELKEAFRPQGMVWASLGLTDSLTVEAFYQYDWEPIWVPTAGSIFATNDFVGYGGYAQNAQLGFNSNPDINLDFMTQEYELLAGMIASGQSIPTQQLVAMALAYPTKLTLVQDEQKPSDDGQYGIKLGYYAPQLGETEFGFYFMNYHSRRPLISGTAADFSTGALLSDMAVLGQSAGDINRELLLSLKSFSKAQVVYPEDIKLYGFSFNTLVGDTSVAGEIAHRQDEPLQIDDVELLFAGMPQQLANAGIRPDLDGISQIKDVQPGETVDGFIRLDTTQAQVTLTHLFGPTLGLDNLTMLAEVGGVWIHDMPGFDELRLNGPGTSRSGGNPDMPGIIQALHNGPETNPFPTDFAWGYRVVAKADFNNIFAGVNMSPRMIFSHDVDGITPDPMFLFTEGRKSVALGVNFDYQNRWGADISYNNFFGGVGTTNAMADRDYVSFNIKYSI</sequence>
<proteinExistence type="predicted"/>
<evidence type="ECO:0000256" key="1">
    <source>
        <dbReference type="SAM" id="SignalP"/>
    </source>
</evidence>
<dbReference type="InterPro" id="IPR010727">
    <property type="entry name" value="DUF1302"/>
</dbReference>
<gene>
    <name evidence="2" type="ORF">C9I43_07820</name>
</gene>
<organism evidence="2 3">
    <name type="scientific">Shewanella morhuae</name>
    <dbReference type="NCBI Taxonomy" id="365591"/>
    <lineage>
        <taxon>Bacteria</taxon>
        <taxon>Pseudomonadati</taxon>
        <taxon>Pseudomonadota</taxon>
        <taxon>Gammaproteobacteria</taxon>
        <taxon>Alteromonadales</taxon>
        <taxon>Shewanellaceae</taxon>
        <taxon>Shewanella</taxon>
    </lineage>
</organism>
<evidence type="ECO:0000313" key="2">
    <source>
        <dbReference type="EMBL" id="PTA50411.1"/>
    </source>
</evidence>
<reference evidence="2 3" key="1">
    <citation type="submission" date="2018-03" db="EMBL/GenBank/DDBJ databases">
        <authorList>
            <person name="Dailey F.E."/>
        </authorList>
    </citation>
    <scope>NUCLEOTIDE SEQUENCE [LARGE SCALE GENOMIC DNA]</scope>
    <source>
        <strain evidence="2 3">CW7</strain>
    </source>
</reference>
<dbReference type="RefSeq" id="WP_107883077.1">
    <property type="nucleotide sequence ID" value="NZ_PYSG01000002.1"/>
</dbReference>
<dbReference type="EMBL" id="PYSG01000002">
    <property type="protein sequence ID" value="PTA50411.1"/>
    <property type="molecule type" value="Genomic_DNA"/>
</dbReference>
<dbReference type="Proteomes" id="UP000240506">
    <property type="component" value="Unassembled WGS sequence"/>
</dbReference>
<keyword evidence="3" id="KW-1185">Reference proteome</keyword>
<keyword evidence="1" id="KW-0732">Signal</keyword>
<reference evidence="2 3" key="2">
    <citation type="submission" date="2018-04" db="EMBL/GenBank/DDBJ databases">
        <title>Genomic sequence of a freshwater isolate of Shewanella morhuae.</title>
        <authorList>
            <person name="Castillo D.E."/>
            <person name="Gram L."/>
        </authorList>
    </citation>
    <scope>NUCLEOTIDE SEQUENCE [LARGE SCALE GENOMIC DNA]</scope>
    <source>
        <strain evidence="2 3">CW7</strain>
    </source>
</reference>